<dbReference type="Proteomes" id="UP000189818">
    <property type="component" value="Unassembled WGS sequence"/>
</dbReference>
<accession>A0A1T5FWX1</accession>
<evidence type="ECO:0000259" key="2">
    <source>
        <dbReference type="PROSITE" id="PS51819"/>
    </source>
</evidence>
<dbReference type="Pfam" id="PF13669">
    <property type="entry name" value="Glyoxalase_4"/>
    <property type="match status" value="1"/>
</dbReference>
<dbReference type="OrthoDB" id="9792173at2"/>
<keyword evidence="1" id="KW-0479">Metal-binding</keyword>
<dbReference type="PANTHER" id="PTHR43048">
    <property type="entry name" value="METHYLMALONYL-COA EPIMERASE"/>
    <property type="match status" value="1"/>
</dbReference>
<dbReference type="PROSITE" id="PS51819">
    <property type="entry name" value="VOC"/>
    <property type="match status" value="1"/>
</dbReference>
<keyword evidence="3" id="KW-0223">Dioxygenase</keyword>
<evidence type="ECO:0000313" key="3">
    <source>
        <dbReference type="EMBL" id="SKC00705.1"/>
    </source>
</evidence>
<evidence type="ECO:0000313" key="4">
    <source>
        <dbReference type="Proteomes" id="UP000189818"/>
    </source>
</evidence>
<dbReference type="GO" id="GO:0051213">
    <property type="term" value="F:dioxygenase activity"/>
    <property type="evidence" value="ECO:0007669"/>
    <property type="project" value="UniProtKB-KW"/>
</dbReference>
<evidence type="ECO:0000256" key="1">
    <source>
        <dbReference type="ARBA" id="ARBA00022723"/>
    </source>
</evidence>
<keyword evidence="3" id="KW-0560">Oxidoreductase</keyword>
<sequence length="177" mass="19235">MSRLFGRIFQLAYVVEDIDAAITHWTGTMGVGPFVRFPVPLAADWLEVRGRRVPADEDIFAAVAIAYSGDTMIELIQPGSAPSPYREFLAAGRRGAHHLGTYADDYDAQMAAARAAGIGVAMEGVLPMSRFAYLDTDLLWPGTMVEIIEATPEMHAYFGAIQAAARSWDGKTPEQAI</sequence>
<dbReference type="GO" id="GO:0046872">
    <property type="term" value="F:metal ion binding"/>
    <property type="evidence" value="ECO:0007669"/>
    <property type="project" value="UniProtKB-KW"/>
</dbReference>
<proteinExistence type="predicted"/>
<reference evidence="4" key="1">
    <citation type="submission" date="2017-02" db="EMBL/GenBank/DDBJ databases">
        <authorList>
            <person name="Varghese N."/>
            <person name="Submissions S."/>
        </authorList>
    </citation>
    <scope>NUCLEOTIDE SEQUENCE [LARGE SCALE GENOMIC DNA]</scope>
    <source>
        <strain evidence="4">UM2</strain>
    </source>
</reference>
<dbReference type="InterPro" id="IPR051785">
    <property type="entry name" value="MMCE/EMCE_epimerase"/>
</dbReference>
<dbReference type="PANTHER" id="PTHR43048:SF3">
    <property type="entry name" value="METHYLMALONYL-COA EPIMERASE, MITOCHONDRIAL"/>
    <property type="match status" value="1"/>
</dbReference>
<dbReference type="GO" id="GO:0004493">
    <property type="term" value="F:methylmalonyl-CoA epimerase activity"/>
    <property type="evidence" value="ECO:0007669"/>
    <property type="project" value="TreeGrafter"/>
</dbReference>
<dbReference type="RefSeq" id="WP_079650033.1">
    <property type="nucleotide sequence ID" value="NZ_FUYM01000011.1"/>
</dbReference>
<organism evidence="3 4">
    <name type="scientific">Rhizorhabdus histidinilytica</name>
    <dbReference type="NCBI Taxonomy" id="439228"/>
    <lineage>
        <taxon>Bacteria</taxon>
        <taxon>Pseudomonadati</taxon>
        <taxon>Pseudomonadota</taxon>
        <taxon>Alphaproteobacteria</taxon>
        <taxon>Sphingomonadales</taxon>
        <taxon>Sphingomonadaceae</taxon>
        <taxon>Rhizorhabdus</taxon>
    </lineage>
</organism>
<dbReference type="EMBL" id="FUYM01000011">
    <property type="protein sequence ID" value="SKC00705.1"/>
    <property type="molecule type" value="Genomic_DNA"/>
</dbReference>
<feature type="domain" description="VOC" evidence="2">
    <location>
        <begin position="7"/>
        <end position="150"/>
    </location>
</feature>
<dbReference type="SUPFAM" id="SSF54593">
    <property type="entry name" value="Glyoxalase/Bleomycin resistance protein/Dihydroxybiphenyl dioxygenase"/>
    <property type="match status" value="1"/>
</dbReference>
<dbReference type="InterPro" id="IPR037523">
    <property type="entry name" value="VOC_core"/>
</dbReference>
<gene>
    <name evidence="3" type="ORF">SAMN06295920_11117</name>
</gene>
<dbReference type="STRING" id="439228.SAMN06295920_11117"/>
<name>A0A1T5FWX1_9SPHN</name>
<keyword evidence="4" id="KW-1185">Reference proteome</keyword>
<dbReference type="Gene3D" id="3.10.180.10">
    <property type="entry name" value="2,3-Dihydroxybiphenyl 1,2-Dioxygenase, domain 1"/>
    <property type="match status" value="1"/>
</dbReference>
<dbReference type="GO" id="GO:0046491">
    <property type="term" value="P:L-methylmalonyl-CoA metabolic process"/>
    <property type="evidence" value="ECO:0007669"/>
    <property type="project" value="TreeGrafter"/>
</dbReference>
<protein>
    <submittedName>
        <fullName evidence="3">Glyoxalase/Bleomycin resistance protein/Dioxygenase superfamily protein</fullName>
    </submittedName>
</protein>
<dbReference type="InterPro" id="IPR029068">
    <property type="entry name" value="Glyas_Bleomycin-R_OHBP_Dase"/>
</dbReference>
<dbReference type="AlphaFoldDB" id="A0A1T5FWX1"/>